<comment type="function">
    <text evidence="5">Transcription activator.</text>
</comment>
<feature type="region of interest" description="Disordered" evidence="6">
    <location>
        <begin position="214"/>
        <end position="246"/>
    </location>
</feature>
<keyword evidence="3 5" id="KW-0539">Nucleus</keyword>
<feature type="compositionally biased region" description="Basic residues" evidence="6">
    <location>
        <begin position="167"/>
        <end position="176"/>
    </location>
</feature>
<keyword evidence="10" id="KW-1185">Reference proteome</keyword>
<keyword evidence="5" id="KW-0804">Transcription</keyword>
<evidence type="ECO:0000256" key="1">
    <source>
        <dbReference type="ARBA" id="ARBA00004123"/>
    </source>
</evidence>
<dbReference type="Proteomes" id="UP001415857">
    <property type="component" value="Unassembled WGS sequence"/>
</dbReference>
<dbReference type="PANTHER" id="PTHR31602">
    <property type="entry name" value="GROWTH-REGULATING FACTOR 5"/>
    <property type="match status" value="1"/>
</dbReference>
<dbReference type="PROSITE" id="PS51667">
    <property type="entry name" value="WRC"/>
    <property type="match status" value="1"/>
</dbReference>
<evidence type="ECO:0000259" key="7">
    <source>
        <dbReference type="PROSITE" id="PS51666"/>
    </source>
</evidence>
<comment type="similarity">
    <text evidence="2 5">Belongs to the GRF family.</text>
</comment>
<protein>
    <recommendedName>
        <fullName evidence="5">Growth-regulating factor</fullName>
    </recommendedName>
</protein>
<comment type="domain">
    <text evidence="5">The QLQ domain and WRC domain may be involved in protein-protein interaction and DNA-binding, respectively.</text>
</comment>
<dbReference type="InterPro" id="IPR014977">
    <property type="entry name" value="WRC_dom"/>
</dbReference>
<evidence type="ECO:0000259" key="8">
    <source>
        <dbReference type="PROSITE" id="PS51667"/>
    </source>
</evidence>
<name>A0AAP0RGX9_LIQFO</name>
<dbReference type="GO" id="GO:0006355">
    <property type="term" value="P:regulation of DNA-templated transcription"/>
    <property type="evidence" value="ECO:0007669"/>
    <property type="project" value="InterPro"/>
</dbReference>
<comment type="subcellular location">
    <subcellularLocation>
        <location evidence="1 5">Nucleus</location>
    </subcellularLocation>
</comment>
<dbReference type="InterPro" id="IPR031137">
    <property type="entry name" value="GRF"/>
</dbReference>
<accession>A0AAP0RGX9</accession>
<evidence type="ECO:0000256" key="3">
    <source>
        <dbReference type="ARBA" id="ARBA00023242"/>
    </source>
</evidence>
<feature type="region of interest" description="Disordered" evidence="6">
    <location>
        <begin position="167"/>
        <end position="202"/>
    </location>
</feature>
<feature type="domain" description="WRC" evidence="8">
    <location>
        <begin position="136"/>
        <end position="180"/>
    </location>
</feature>
<dbReference type="SMART" id="SM00951">
    <property type="entry name" value="QLQ"/>
    <property type="match status" value="1"/>
</dbReference>
<feature type="compositionally biased region" description="Low complexity" evidence="6">
    <location>
        <begin position="215"/>
        <end position="224"/>
    </location>
</feature>
<dbReference type="GO" id="GO:0006351">
    <property type="term" value="P:DNA-templated transcription"/>
    <property type="evidence" value="ECO:0007669"/>
    <property type="project" value="UniProtKB-UniRule"/>
</dbReference>
<organism evidence="9 10">
    <name type="scientific">Liquidambar formosana</name>
    <name type="common">Formosan gum</name>
    <dbReference type="NCBI Taxonomy" id="63359"/>
    <lineage>
        <taxon>Eukaryota</taxon>
        <taxon>Viridiplantae</taxon>
        <taxon>Streptophyta</taxon>
        <taxon>Embryophyta</taxon>
        <taxon>Tracheophyta</taxon>
        <taxon>Spermatophyta</taxon>
        <taxon>Magnoliopsida</taxon>
        <taxon>eudicotyledons</taxon>
        <taxon>Gunneridae</taxon>
        <taxon>Pentapetalae</taxon>
        <taxon>Saxifragales</taxon>
        <taxon>Altingiaceae</taxon>
        <taxon>Liquidambar</taxon>
    </lineage>
</organism>
<dbReference type="InterPro" id="IPR014978">
    <property type="entry name" value="Gln-Leu-Gln_QLQ"/>
</dbReference>
<evidence type="ECO:0000256" key="5">
    <source>
        <dbReference type="RuleBase" id="RU367127"/>
    </source>
</evidence>
<dbReference type="GO" id="GO:0005634">
    <property type="term" value="C:nucleus"/>
    <property type="evidence" value="ECO:0007669"/>
    <property type="project" value="UniProtKB-SubCell"/>
</dbReference>
<dbReference type="Pfam" id="PF08879">
    <property type="entry name" value="WRC"/>
    <property type="match status" value="1"/>
</dbReference>
<evidence type="ECO:0000313" key="10">
    <source>
        <dbReference type="Proteomes" id="UP001415857"/>
    </source>
</evidence>
<comment type="caution">
    <text evidence="9">The sequence shown here is derived from an EMBL/GenBank/DDBJ whole genome shotgun (WGS) entry which is preliminary data.</text>
</comment>
<evidence type="ECO:0000256" key="2">
    <source>
        <dbReference type="ARBA" id="ARBA00008122"/>
    </source>
</evidence>
<dbReference type="EMBL" id="JBBPBK010000010">
    <property type="protein sequence ID" value="KAK9277662.1"/>
    <property type="molecule type" value="Genomic_DNA"/>
</dbReference>
<evidence type="ECO:0000256" key="6">
    <source>
        <dbReference type="SAM" id="MobiDB-lite"/>
    </source>
</evidence>
<dbReference type="GO" id="GO:0099402">
    <property type="term" value="P:plant organ development"/>
    <property type="evidence" value="ECO:0007669"/>
    <property type="project" value="UniProtKB-ARBA"/>
</dbReference>
<keyword evidence="5" id="KW-0010">Activator</keyword>
<keyword evidence="5" id="KW-0805">Transcription regulation</keyword>
<evidence type="ECO:0000313" key="9">
    <source>
        <dbReference type="EMBL" id="KAK9277662.1"/>
    </source>
</evidence>
<sequence length="246" mass="27304">MEYQNPHSKIARLADSGFRSTSLDDAWKMKTNGSIGEEGSPPIGLGLELGRGPGYGHRLNCPPKSSGSFTFLQLQELEHQALIFKYMEAGQPVPYHLILPIWKSVASSLGGLNGGLYPRYPSFCSPMYLDYKNSMDPEPGRCRRTDGKKWRCSKEAVPDQKYCERHMHRGRQRSRKHVEVSQLSRATSTTTATTNNTNRDFLNSSTNLSISLPFSSTTSNSNVSPTLGFSPKSVLQGDTQKIEPSL</sequence>
<dbReference type="PROSITE" id="PS51666">
    <property type="entry name" value="QLQ"/>
    <property type="match status" value="1"/>
</dbReference>
<evidence type="ECO:0000256" key="4">
    <source>
        <dbReference type="PROSITE-ProRule" id="PRU01002"/>
    </source>
</evidence>
<comment type="caution">
    <text evidence="4">Lacks conserved residue(s) required for the propagation of feature annotation.</text>
</comment>
<dbReference type="AlphaFoldDB" id="A0AAP0RGX9"/>
<dbReference type="PANTHER" id="PTHR31602:SF81">
    <property type="entry name" value="GROWTH-REGULATING FACTOR 9"/>
    <property type="match status" value="1"/>
</dbReference>
<proteinExistence type="inferred from homology"/>
<gene>
    <name evidence="9" type="ORF">L1049_007209</name>
</gene>
<reference evidence="9 10" key="1">
    <citation type="journal article" date="2024" name="Plant J.">
        <title>Genome sequences and population genomics reveal climatic adaptation and genomic divergence between two closely related sweetgum species.</title>
        <authorList>
            <person name="Xu W.Q."/>
            <person name="Ren C.Q."/>
            <person name="Zhang X.Y."/>
            <person name="Comes H.P."/>
            <person name="Liu X.H."/>
            <person name="Li Y.G."/>
            <person name="Kettle C.J."/>
            <person name="Jalonen R."/>
            <person name="Gaisberger H."/>
            <person name="Ma Y.Z."/>
            <person name="Qiu Y.X."/>
        </authorList>
    </citation>
    <scope>NUCLEOTIDE SEQUENCE [LARGE SCALE GENOMIC DNA]</scope>
    <source>
        <strain evidence="9">Hangzhou</strain>
    </source>
</reference>
<dbReference type="GO" id="GO:0005524">
    <property type="term" value="F:ATP binding"/>
    <property type="evidence" value="ECO:0007669"/>
    <property type="project" value="UniProtKB-UniRule"/>
</dbReference>
<feature type="compositionally biased region" description="Low complexity" evidence="6">
    <location>
        <begin position="184"/>
        <end position="199"/>
    </location>
</feature>
<feature type="domain" description="QLQ" evidence="7">
    <location>
        <begin position="68"/>
        <end position="103"/>
    </location>
</feature>
<dbReference type="Pfam" id="PF08880">
    <property type="entry name" value="QLQ"/>
    <property type="match status" value="1"/>
</dbReference>